<evidence type="ECO:0000256" key="9">
    <source>
        <dbReference type="ARBA" id="ARBA00022932"/>
    </source>
</evidence>
<keyword evidence="4 13" id="KW-0235">DNA replication</keyword>
<feature type="domain" description="AAA+ ATPase" evidence="14">
    <location>
        <begin position="37"/>
        <end position="181"/>
    </location>
</feature>
<dbReference type="EMBL" id="CP061275">
    <property type="protein sequence ID" value="QNS01663.1"/>
    <property type="molecule type" value="Genomic_DNA"/>
</dbReference>
<dbReference type="InterPro" id="IPR022754">
    <property type="entry name" value="DNA_pol_III_gamma-3"/>
</dbReference>
<dbReference type="NCBIfam" id="NF011522">
    <property type="entry name" value="PRK14961.1"/>
    <property type="match status" value="1"/>
</dbReference>
<dbReference type="InterPro" id="IPR045085">
    <property type="entry name" value="HLD_clamp_pol_III_gamma_tau"/>
</dbReference>
<dbReference type="InterPro" id="IPR008921">
    <property type="entry name" value="DNA_pol3_clamp-load_cplx_C"/>
</dbReference>
<keyword evidence="8 13" id="KW-0067">ATP-binding</keyword>
<dbReference type="GO" id="GO:0005524">
    <property type="term" value="F:ATP binding"/>
    <property type="evidence" value="ECO:0007669"/>
    <property type="project" value="UniProtKB-KW"/>
</dbReference>
<dbReference type="InterPro" id="IPR001270">
    <property type="entry name" value="ClpA/B"/>
</dbReference>
<dbReference type="AlphaFoldDB" id="A0A7H1AYV8"/>
<dbReference type="GO" id="GO:0003887">
    <property type="term" value="F:DNA-directed DNA polymerase activity"/>
    <property type="evidence" value="ECO:0007669"/>
    <property type="project" value="UniProtKB-KW"/>
</dbReference>
<evidence type="ECO:0000256" key="3">
    <source>
        <dbReference type="ARBA" id="ARBA00022695"/>
    </source>
</evidence>
<sequence>MNYQILARKWRPQSFKDIIGQKYIITAILNGLLLGKIHHGWLFYGTRGIGKTTIARLIAKSLNCVKGITPYPCGKCIICKEIEQTRCPDVIEIDAASRTKVEDMREILDSIFYSPIKTRFKIYLIDEVHMLSRNSFNSLLKTLEEPPEHVKFILATTDIEKIPKTIISRCLCFNLQTLSEEKIFNFLKKILNIESIKYDDQSLKVISHYAKGSIRDALNLLECAISLGKNRVCIKNVVNMLQIPTEEQAFLLTDALLKKETKQMMRLLYEIVDTGVDWEEILTAMLRILYYISMSKLFPLKWEQGFINTYKHKINNLGKLITHQDIQLCYKMLLNGKKELIFAPNNQIGVEMTLIQTIKTYKNKTFNK</sequence>
<evidence type="ECO:0000256" key="13">
    <source>
        <dbReference type="RuleBase" id="RU364063"/>
    </source>
</evidence>
<evidence type="ECO:0000256" key="1">
    <source>
        <dbReference type="ARBA" id="ARBA00006360"/>
    </source>
</evidence>
<dbReference type="Proteomes" id="UP000516346">
    <property type="component" value="Chromosome"/>
</dbReference>
<evidence type="ECO:0000256" key="11">
    <source>
        <dbReference type="ARBA" id="ARBA00037724"/>
    </source>
</evidence>
<dbReference type="PANTHER" id="PTHR11669">
    <property type="entry name" value="REPLICATION FACTOR C / DNA POLYMERASE III GAMMA-TAU SUBUNIT"/>
    <property type="match status" value="1"/>
</dbReference>
<accession>A0A7H1AYV8</accession>
<dbReference type="SMART" id="SM00382">
    <property type="entry name" value="AAA"/>
    <property type="match status" value="1"/>
</dbReference>
<dbReference type="CDD" id="cd18137">
    <property type="entry name" value="HLD_clamp_pol_III_gamma_tau"/>
    <property type="match status" value="1"/>
</dbReference>
<evidence type="ECO:0000256" key="2">
    <source>
        <dbReference type="ARBA" id="ARBA00022679"/>
    </source>
</evidence>
<comment type="catalytic activity">
    <reaction evidence="12 13">
        <text>DNA(n) + a 2'-deoxyribonucleoside 5'-triphosphate = DNA(n+1) + diphosphate</text>
        <dbReference type="Rhea" id="RHEA:22508"/>
        <dbReference type="Rhea" id="RHEA-COMP:17339"/>
        <dbReference type="Rhea" id="RHEA-COMP:17340"/>
        <dbReference type="ChEBI" id="CHEBI:33019"/>
        <dbReference type="ChEBI" id="CHEBI:61560"/>
        <dbReference type="ChEBI" id="CHEBI:173112"/>
        <dbReference type="EC" id="2.7.7.7"/>
    </reaction>
</comment>
<evidence type="ECO:0000256" key="10">
    <source>
        <dbReference type="ARBA" id="ARBA00026073"/>
    </source>
</evidence>
<evidence type="ECO:0000256" key="12">
    <source>
        <dbReference type="ARBA" id="ARBA00049244"/>
    </source>
</evidence>
<evidence type="ECO:0000256" key="7">
    <source>
        <dbReference type="ARBA" id="ARBA00022833"/>
    </source>
</evidence>
<reference evidence="15 16" key="1">
    <citation type="submission" date="2020-09" db="EMBL/GenBank/DDBJ databases">
        <title>Genome sequence of the banana aphid, Pentalonia nigronervosa Coquerel (Hemiptera: Aphididae) and its symbionts.</title>
        <authorList>
            <person name="Mathers T.C."/>
            <person name="Mugford S.T."/>
            <person name="Hogenhout S.A."/>
            <person name="Tripathi L."/>
        </authorList>
    </citation>
    <scope>NUCLEOTIDE SEQUENCE [LARGE SCALE GENOMIC DNA]</scope>
    <source>
        <strain evidence="15">Ba4</strain>
    </source>
</reference>
<organism evidence="15 16">
    <name type="scientific">Buchnera aphidicola</name>
    <name type="common">Pentalonia nigronervosa</name>
    <dbReference type="NCBI Taxonomy" id="1309793"/>
    <lineage>
        <taxon>Bacteria</taxon>
        <taxon>Pseudomonadati</taxon>
        <taxon>Pseudomonadota</taxon>
        <taxon>Gammaproteobacteria</taxon>
        <taxon>Enterobacterales</taxon>
        <taxon>Erwiniaceae</taxon>
        <taxon>Buchnera</taxon>
    </lineage>
</organism>
<dbReference type="EC" id="2.7.7.7" evidence="13"/>
<name>A0A7H1AYV8_9GAMM</name>
<protein>
    <recommendedName>
        <fullName evidence="13">DNA polymerase III subunit gamma/tau</fullName>
        <ecNumber evidence="13">2.7.7.7</ecNumber>
    </recommendedName>
</protein>
<dbReference type="CDD" id="cd00009">
    <property type="entry name" value="AAA"/>
    <property type="match status" value="1"/>
</dbReference>
<dbReference type="FunFam" id="3.40.50.300:FF:000014">
    <property type="entry name" value="DNA polymerase III subunit gamma/tau"/>
    <property type="match status" value="1"/>
</dbReference>
<comment type="function">
    <text evidence="11 13">DNA polymerase III is a complex, multichain enzyme responsible for most of the replicative synthesis in bacteria. This DNA polymerase also exhibits 3' to 5' exonuclease activity.</text>
</comment>
<dbReference type="InterPro" id="IPR050238">
    <property type="entry name" value="DNA_Rep/Repair_Clamp_Loader"/>
</dbReference>
<dbReference type="Gene3D" id="1.20.272.10">
    <property type="match status" value="1"/>
</dbReference>
<keyword evidence="6 13" id="KW-0547">Nucleotide-binding</keyword>
<keyword evidence="3 13" id="KW-0548">Nucleotidyltransferase</keyword>
<dbReference type="InterPro" id="IPR012763">
    <property type="entry name" value="DNA_pol_III_sug/sutau_N"/>
</dbReference>
<dbReference type="GO" id="GO:0006261">
    <property type="term" value="P:DNA-templated DNA replication"/>
    <property type="evidence" value="ECO:0007669"/>
    <property type="project" value="TreeGrafter"/>
</dbReference>
<dbReference type="Pfam" id="PF13177">
    <property type="entry name" value="DNA_pol3_delta2"/>
    <property type="match status" value="1"/>
</dbReference>
<dbReference type="NCBIfam" id="TIGR02397">
    <property type="entry name" value="dnaX_nterm"/>
    <property type="match status" value="1"/>
</dbReference>
<dbReference type="GO" id="GO:0003677">
    <property type="term" value="F:DNA binding"/>
    <property type="evidence" value="ECO:0007669"/>
    <property type="project" value="InterPro"/>
</dbReference>
<keyword evidence="9 13" id="KW-0239">DNA-directed DNA polymerase</keyword>
<dbReference type="InterPro" id="IPR003593">
    <property type="entry name" value="AAA+_ATPase"/>
</dbReference>
<dbReference type="Pfam" id="PF12169">
    <property type="entry name" value="DNA_pol3_gamma3"/>
    <property type="match status" value="1"/>
</dbReference>
<keyword evidence="5" id="KW-0479">Metal-binding</keyword>
<dbReference type="PRINTS" id="PR00300">
    <property type="entry name" value="CLPPROTEASEA"/>
</dbReference>
<dbReference type="SUPFAM" id="SSF48019">
    <property type="entry name" value="post-AAA+ oligomerization domain-like"/>
    <property type="match status" value="1"/>
</dbReference>
<evidence type="ECO:0000256" key="6">
    <source>
        <dbReference type="ARBA" id="ARBA00022741"/>
    </source>
</evidence>
<dbReference type="Pfam" id="PF22608">
    <property type="entry name" value="DNAX_ATPase_lid"/>
    <property type="match status" value="1"/>
</dbReference>
<comment type="subunit">
    <text evidence="10 13">DNA polymerase III contains a core (composed of alpha, epsilon and theta chains) that associates with a tau subunit. This core dimerizes to form the POLIII' complex. PolIII' associates with the gamma complex (composed of gamma, delta, delta', psi and chi chains) and with the beta chain to form the complete DNA polymerase III complex.</text>
</comment>
<gene>
    <name evidence="13 15" type="primary">dnaX</name>
    <name evidence="15" type="ORF">ICW73_01565</name>
</gene>
<comment type="similarity">
    <text evidence="1 13">Belongs to the DnaX/STICHEL family.</text>
</comment>
<dbReference type="GO" id="GO:0046872">
    <property type="term" value="F:metal ion binding"/>
    <property type="evidence" value="ECO:0007669"/>
    <property type="project" value="UniProtKB-KW"/>
</dbReference>
<keyword evidence="7" id="KW-0862">Zinc</keyword>
<dbReference type="InterPro" id="IPR027417">
    <property type="entry name" value="P-loop_NTPase"/>
</dbReference>
<evidence type="ECO:0000313" key="15">
    <source>
        <dbReference type="EMBL" id="QNS01663.1"/>
    </source>
</evidence>
<evidence type="ECO:0000313" key="16">
    <source>
        <dbReference type="Proteomes" id="UP000516346"/>
    </source>
</evidence>
<dbReference type="GO" id="GO:0009360">
    <property type="term" value="C:DNA polymerase III complex"/>
    <property type="evidence" value="ECO:0007669"/>
    <property type="project" value="InterPro"/>
</dbReference>
<evidence type="ECO:0000256" key="4">
    <source>
        <dbReference type="ARBA" id="ARBA00022705"/>
    </source>
</evidence>
<dbReference type="PANTHER" id="PTHR11669:SF0">
    <property type="entry name" value="PROTEIN STICHEL-LIKE 2"/>
    <property type="match status" value="1"/>
</dbReference>
<dbReference type="Gene3D" id="1.10.8.60">
    <property type="match status" value="1"/>
</dbReference>
<proteinExistence type="inferred from homology"/>
<evidence type="ECO:0000256" key="8">
    <source>
        <dbReference type="ARBA" id="ARBA00022840"/>
    </source>
</evidence>
<evidence type="ECO:0000259" key="14">
    <source>
        <dbReference type="SMART" id="SM00382"/>
    </source>
</evidence>
<dbReference type="Gene3D" id="3.40.50.300">
    <property type="entry name" value="P-loop containing nucleotide triphosphate hydrolases"/>
    <property type="match status" value="1"/>
</dbReference>
<dbReference type="SUPFAM" id="SSF52540">
    <property type="entry name" value="P-loop containing nucleoside triphosphate hydrolases"/>
    <property type="match status" value="1"/>
</dbReference>
<evidence type="ECO:0000256" key="5">
    <source>
        <dbReference type="ARBA" id="ARBA00022723"/>
    </source>
</evidence>
<keyword evidence="2 13" id="KW-0808">Transferase</keyword>